<reference evidence="1" key="1">
    <citation type="submission" date="2014-11" db="EMBL/GenBank/DDBJ databases">
        <authorList>
            <person name="Amaro Gonzalez C."/>
        </authorList>
    </citation>
    <scope>NUCLEOTIDE SEQUENCE</scope>
</reference>
<dbReference type="AlphaFoldDB" id="A0A0E9RX59"/>
<proteinExistence type="predicted"/>
<dbReference type="EMBL" id="GBXM01075759">
    <property type="protein sequence ID" value="JAH32818.1"/>
    <property type="molecule type" value="Transcribed_RNA"/>
</dbReference>
<evidence type="ECO:0000313" key="1">
    <source>
        <dbReference type="EMBL" id="JAH32818.1"/>
    </source>
</evidence>
<reference evidence="1" key="2">
    <citation type="journal article" date="2015" name="Fish Shellfish Immunol.">
        <title>Early steps in the European eel (Anguilla anguilla)-Vibrio vulnificus interaction in the gills: Role of the RtxA13 toxin.</title>
        <authorList>
            <person name="Callol A."/>
            <person name="Pajuelo D."/>
            <person name="Ebbesson L."/>
            <person name="Teles M."/>
            <person name="MacKenzie S."/>
            <person name="Amaro C."/>
        </authorList>
    </citation>
    <scope>NUCLEOTIDE SEQUENCE</scope>
</reference>
<sequence>MFPYEIALLSSVVVVSPRQTLKCVISLACGRARAQCRWLLTE</sequence>
<protein>
    <submittedName>
        <fullName evidence="1">Uncharacterized protein</fullName>
    </submittedName>
</protein>
<organism evidence="1">
    <name type="scientific">Anguilla anguilla</name>
    <name type="common">European freshwater eel</name>
    <name type="synonym">Muraena anguilla</name>
    <dbReference type="NCBI Taxonomy" id="7936"/>
    <lineage>
        <taxon>Eukaryota</taxon>
        <taxon>Metazoa</taxon>
        <taxon>Chordata</taxon>
        <taxon>Craniata</taxon>
        <taxon>Vertebrata</taxon>
        <taxon>Euteleostomi</taxon>
        <taxon>Actinopterygii</taxon>
        <taxon>Neopterygii</taxon>
        <taxon>Teleostei</taxon>
        <taxon>Anguilliformes</taxon>
        <taxon>Anguillidae</taxon>
        <taxon>Anguilla</taxon>
    </lineage>
</organism>
<name>A0A0E9RX59_ANGAN</name>
<accession>A0A0E9RX59</accession>
<dbReference type="EMBL" id="GBXM01068499">
    <property type="protein sequence ID" value="JAH40078.1"/>
    <property type="molecule type" value="Transcribed_RNA"/>
</dbReference>